<gene>
    <name evidence="1" type="primary">Dere\GG19695</name>
    <name evidence="1" type="synonym">dere_GLEANR_4416</name>
    <name evidence="1" type="synonym">GG19695</name>
    <name evidence="1" type="ORF">Dere_GG19695</name>
</gene>
<dbReference type="AlphaFoldDB" id="B3NY33"/>
<evidence type="ECO:0000313" key="1">
    <source>
        <dbReference type="EMBL" id="EDV47554.2"/>
    </source>
</evidence>
<dbReference type="OrthoDB" id="7833693at2759"/>
<accession>B3NY33</accession>
<reference evidence="1 2" key="1">
    <citation type="journal article" date="2007" name="Nature">
        <title>Evolution of genes and genomes on the Drosophila phylogeny.</title>
        <authorList>
            <consortium name="Drosophila 12 Genomes Consortium"/>
            <person name="Clark A.G."/>
            <person name="Eisen M.B."/>
            <person name="Smith D.R."/>
            <person name="Bergman C.M."/>
            <person name="Oliver B."/>
            <person name="Markow T.A."/>
            <person name="Kaufman T.C."/>
            <person name="Kellis M."/>
            <person name="Gelbart W."/>
            <person name="Iyer V.N."/>
            <person name="Pollard D.A."/>
            <person name="Sackton T.B."/>
            <person name="Larracuente A.M."/>
            <person name="Singh N.D."/>
            <person name="Abad J.P."/>
            <person name="Abt D.N."/>
            <person name="Adryan B."/>
            <person name="Aguade M."/>
            <person name="Akashi H."/>
            <person name="Anderson W.W."/>
            <person name="Aquadro C.F."/>
            <person name="Ardell D.H."/>
            <person name="Arguello R."/>
            <person name="Artieri C.G."/>
            <person name="Barbash D.A."/>
            <person name="Barker D."/>
            <person name="Barsanti P."/>
            <person name="Batterham P."/>
            <person name="Batzoglou S."/>
            <person name="Begun D."/>
            <person name="Bhutkar A."/>
            <person name="Blanco E."/>
            <person name="Bosak S.A."/>
            <person name="Bradley R.K."/>
            <person name="Brand A.D."/>
            <person name="Brent M.R."/>
            <person name="Brooks A.N."/>
            <person name="Brown R.H."/>
            <person name="Butlin R.K."/>
            <person name="Caggese C."/>
            <person name="Calvi B.R."/>
            <person name="Bernardo de Carvalho A."/>
            <person name="Caspi A."/>
            <person name="Castrezana S."/>
            <person name="Celniker S.E."/>
            <person name="Chang J.L."/>
            <person name="Chapple C."/>
            <person name="Chatterji S."/>
            <person name="Chinwalla A."/>
            <person name="Civetta A."/>
            <person name="Clifton S.W."/>
            <person name="Comeron J.M."/>
            <person name="Costello J.C."/>
            <person name="Coyne J.A."/>
            <person name="Daub J."/>
            <person name="David R.G."/>
            <person name="Delcher A.L."/>
            <person name="Delehaunty K."/>
            <person name="Do C.B."/>
            <person name="Ebling H."/>
            <person name="Edwards K."/>
            <person name="Eickbush T."/>
            <person name="Evans J.D."/>
            <person name="Filipski A."/>
            <person name="Findeiss S."/>
            <person name="Freyhult E."/>
            <person name="Fulton L."/>
            <person name="Fulton R."/>
            <person name="Garcia A.C."/>
            <person name="Gardiner A."/>
            <person name="Garfield D.A."/>
            <person name="Garvin B.E."/>
            <person name="Gibson G."/>
            <person name="Gilbert D."/>
            <person name="Gnerre S."/>
            <person name="Godfrey J."/>
            <person name="Good R."/>
            <person name="Gotea V."/>
            <person name="Gravely B."/>
            <person name="Greenberg A.J."/>
            <person name="Griffiths-Jones S."/>
            <person name="Gross S."/>
            <person name="Guigo R."/>
            <person name="Gustafson E.A."/>
            <person name="Haerty W."/>
            <person name="Hahn M.W."/>
            <person name="Halligan D.L."/>
            <person name="Halpern A.L."/>
            <person name="Halter G.M."/>
            <person name="Han M.V."/>
            <person name="Heger A."/>
            <person name="Hillier L."/>
            <person name="Hinrichs A.S."/>
            <person name="Holmes I."/>
            <person name="Hoskins R.A."/>
            <person name="Hubisz M.J."/>
            <person name="Hultmark D."/>
            <person name="Huntley M.A."/>
            <person name="Jaffe D.B."/>
            <person name="Jagadeeshan S."/>
            <person name="Jeck W.R."/>
            <person name="Johnson J."/>
            <person name="Jones C.D."/>
            <person name="Jordan W.C."/>
            <person name="Karpen G.H."/>
            <person name="Kataoka E."/>
            <person name="Keightley P.D."/>
            <person name="Kheradpour P."/>
            <person name="Kirkness E.F."/>
            <person name="Koerich L.B."/>
            <person name="Kristiansen K."/>
            <person name="Kudrna D."/>
            <person name="Kulathinal R.J."/>
            <person name="Kumar S."/>
            <person name="Kwok R."/>
            <person name="Lander E."/>
            <person name="Langley C.H."/>
            <person name="Lapoint R."/>
            <person name="Lazzaro B.P."/>
            <person name="Lee S.J."/>
            <person name="Levesque L."/>
            <person name="Li R."/>
            <person name="Lin C.F."/>
            <person name="Lin M.F."/>
            <person name="Lindblad-Toh K."/>
            <person name="Llopart A."/>
            <person name="Long M."/>
            <person name="Low L."/>
            <person name="Lozovsky E."/>
            <person name="Lu J."/>
            <person name="Luo M."/>
            <person name="Machado C.A."/>
            <person name="Makalowski W."/>
            <person name="Marzo M."/>
            <person name="Matsuda M."/>
            <person name="Matzkin L."/>
            <person name="McAllister B."/>
            <person name="McBride C.S."/>
            <person name="McKernan B."/>
            <person name="McKernan K."/>
            <person name="Mendez-Lago M."/>
            <person name="Minx P."/>
            <person name="Mollenhauer M.U."/>
            <person name="Montooth K."/>
            <person name="Mount S.M."/>
            <person name="Mu X."/>
            <person name="Myers E."/>
            <person name="Negre B."/>
            <person name="Newfeld S."/>
            <person name="Nielsen R."/>
            <person name="Noor M.A."/>
            <person name="O'Grady P."/>
            <person name="Pachter L."/>
            <person name="Papaceit M."/>
            <person name="Parisi M.J."/>
            <person name="Parisi M."/>
            <person name="Parts L."/>
            <person name="Pedersen J.S."/>
            <person name="Pesole G."/>
            <person name="Phillippy A.M."/>
            <person name="Ponting C.P."/>
            <person name="Pop M."/>
            <person name="Porcelli D."/>
            <person name="Powell J.R."/>
            <person name="Prohaska S."/>
            <person name="Pruitt K."/>
            <person name="Puig M."/>
            <person name="Quesneville H."/>
            <person name="Ram K.R."/>
            <person name="Rand D."/>
            <person name="Rasmussen M.D."/>
            <person name="Reed L.K."/>
            <person name="Reenan R."/>
            <person name="Reily A."/>
            <person name="Remington K.A."/>
            <person name="Rieger T.T."/>
            <person name="Ritchie M.G."/>
            <person name="Robin C."/>
            <person name="Rogers Y.H."/>
            <person name="Rohde C."/>
            <person name="Rozas J."/>
            <person name="Rubenfield M.J."/>
            <person name="Ruiz A."/>
            <person name="Russo S."/>
            <person name="Salzberg S.L."/>
            <person name="Sanchez-Gracia A."/>
            <person name="Saranga D.J."/>
            <person name="Sato H."/>
            <person name="Schaeffer S.W."/>
            <person name="Schatz M.C."/>
            <person name="Schlenke T."/>
            <person name="Schwartz R."/>
            <person name="Segarra C."/>
            <person name="Singh R.S."/>
            <person name="Sirot L."/>
            <person name="Sirota M."/>
            <person name="Sisneros N.B."/>
            <person name="Smith C.D."/>
            <person name="Smith T.F."/>
            <person name="Spieth J."/>
            <person name="Stage D.E."/>
            <person name="Stark A."/>
            <person name="Stephan W."/>
            <person name="Strausberg R.L."/>
            <person name="Strempel S."/>
            <person name="Sturgill D."/>
            <person name="Sutton G."/>
            <person name="Sutton G.G."/>
            <person name="Tao W."/>
            <person name="Teichmann S."/>
            <person name="Tobari Y.N."/>
            <person name="Tomimura Y."/>
            <person name="Tsolas J.M."/>
            <person name="Valente V.L."/>
            <person name="Venter E."/>
            <person name="Venter J.C."/>
            <person name="Vicario S."/>
            <person name="Vieira F.G."/>
            <person name="Vilella A.J."/>
            <person name="Villasante A."/>
            <person name="Walenz B."/>
            <person name="Wang J."/>
            <person name="Wasserman M."/>
            <person name="Watts T."/>
            <person name="Wilson D."/>
            <person name="Wilson R.K."/>
            <person name="Wing R.A."/>
            <person name="Wolfner M.F."/>
            <person name="Wong A."/>
            <person name="Wong G.K."/>
            <person name="Wu C.I."/>
            <person name="Wu G."/>
            <person name="Yamamoto D."/>
            <person name="Yang H.P."/>
            <person name="Yang S.P."/>
            <person name="Yorke J.A."/>
            <person name="Yoshida K."/>
            <person name="Zdobnov E."/>
            <person name="Zhang P."/>
            <person name="Zhang Y."/>
            <person name="Zimin A.V."/>
            <person name="Baldwin J."/>
            <person name="Abdouelleil A."/>
            <person name="Abdulkadir J."/>
            <person name="Abebe A."/>
            <person name="Abera B."/>
            <person name="Abreu J."/>
            <person name="Acer S.C."/>
            <person name="Aftuck L."/>
            <person name="Alexander A."/>
            <person name="An P."/>
            <person name="Anderson E."/>
            <person name="Anderson S."/>
            <person name="Arachi H."/>
            <person name="Azer M."/>
            <person name="Bachantsang P."/>
            <person name="Barry A."/>
            <person name="Bayul T."/>
            <person name="Berlin A."/>
            <person name="Bessette D."/>
            <person name="Bloom T."/>
            <person name="Blye J."/>
            <person name="Boguslavskiy L."/>
            <person name="Bonnet C."/>
            <person name="Boukhgalter B."/>
            <person name="Bourzgui I."/>
            <person name="Brown A."/>
            <person name="Cahill P."/>
            <person name="Channer S."/>
            <person name="Cheshatsang Y."/>
            <person name="Chuda L."/>
            <person name="Citroen M."/>
            <person name="Collymore A."/>
            <person name="Cooke P."/>
            <person name="Costello M."/>
            <person name="D'Aco K."/>
            <person name="Daza R."/>
            <person name="De Haan G."/>
            <person name="DeGray S."/>
            <person name="DeMaso C."/>
            <person name="Dhargay N."/>
            <person name="Dooley K."/>
            <person name="Dooley E."/>
            <person name="Doricent M."/>
            <person name="Dorje P."/>
            <person name="Dorjee K."/>
            <person name="Dupes A."/>
            <person name="Elong R."/>
            <person name="Falk J."/>
            <person name="Farina A."/>
            <person name="Faro S."/>
            <person name="Ferguson D."/>
            <person name="Fisher S."/>
            <person name="Foley C.D."/>
            <person name="Franke A."/>
            <person name="Friedrich D."/>
            <person name="Gadbois L."/>
            <person name="Gearin G."/>
            <person name="Gearin C.R."/>
            <person name="Giannoukos G."/>
            <person name="Goode T."/>
            <person name="Graham J."/>
            <person name="Grandbois E."/>
            <person name="Grewal S."/>
            <person name="Gyaltsen K."/>
            <person name="Hafez N."/>
            <person name="Hagos B."/>
            <person name="Hall J."/>
            <person name="Henson C."/>
            <person name="Hollinger A."/>
            <person name="Honan T."/>
            <person name="Huard M.D."/>
            <person name="Hughes L."/>
            <person name="Hurhula B."/>
            <person name="Husby M.E."/>
            <person name="Kamat A."/>
            <person name="Kanga B."/>
            <person name="Kashin S."/>
            <person name="Khazanovich D."/>
            <person name="Kisner P."/>
            <person name="Lance K."/>
            <person name="Lara M."/>
            <person name="Lee W."/>
            <person name="Lennon N."/>
            <person name="Letendre F."/>
            <person name="LeVine R."/>
            <person name="Lipovsky A."/>
            <person name="Liu X."/>
            <person name="Liu J."/>
            <person name="Liu S."/>
            <person name="Lokyitsang T."/>
            <person name="Lokyitsang Y."/>
            <person name="Lubonja R."/>
            <person name="Lui A."/>
            <person name="MacDonald P."/>
            <person name="Magnisalis V."/>
            <person name="Maru K."/>
            <person name="Matthews C."/>
            <person name="McCusker W."/>
            <person name="McDonough S."/>
            <person name="Mehta T."/>
            <person name="Meldrim J."/>
            <person name="Meneus L."/>
            <person name="Mihai O."/>
            <person name="Mihalev A."/>
            <person name="Mihova T."/>
            <person name="Mittelman R."/>
            <person name="Mlenga V."/>
            <person name="Montmayeur A."/>
            <person name="Mulrain L."/>
            <person name="Navidi A."/>
            <person name="Naylor J."/>
            <person name="Negash T."/>
            <person name="Nguyen T."/>
            <person name="Nguyen N."/>
            <person name="Nicol R."/>
            <person name="Norbu C."/>
            <person name="Norbu N."/>
            <person name="Novod N."/>
            <person name="O'Neill B."/>
            <person name="Osman S."/>
            <person name="Markiewicz E."/>
            <person name="Oyono O.L."/>
            <person name="Patti C."/>
            <person name="Phunkhang P."/>
            <person name="Pierre F."/>
            <person name="Priest M."/>
            <person name="Raghuraman S."/>
            <person name="Rege F."/>
            <person name="Reyes R."/>
            <person name="Rise C."/>
            <person name="Rogov P."/>
            <person name="Ross K."/>
            <person name="Ryan E."/>
            <person name="Settipalli S."/>
            <person name="Shea T."/>
            <person name="Sherpa N."/>
            <person name="Shi L."/>
            <person name="Shih D."/>
            <person name="Sparrow T."/>
            <person name="Spaulding J."/>
            <person name="Stalker J."/>
            <person name="Stange-Thomann N."/>
            <person name="Stavropoulos S."/>
            <person name="Stone C."/>
            <person name="Strader C."/>
            <person name="Tesfaye S."/>
            <person name="Thomson T."/>
            <person name="Thoulutsang Y."/>
            <person name="Thoulutsang D."/>
            <person name="Topham K."/>
            <person name="Topping I."/>
            <person name="Tsamla T."/>
            <person name="Vassiliev H."/>
            <person name="Vo A."/>
            <person name="Wangchuk T."/>
            <person name="Wangdi T."/>
            <person name="Weiand M."/>
            <person name="Wilkinson J."/>
            <person name="Wilson A."/>
            <person name="Yadav S."/>
            <person name="Young G."/>
            <person name="Yu Q."/>
            <person name="Zembek L."/>
            <person name="Zhong D."/>
            <person name="Zimmer A."/>
            <person name="Zwirko Z."/>
            <person name="Jaffe D.B."/>
            <person name="Alvarez P."/>
            <person name="Brockman W."/>
            <person name="Butler J."/>
            <person name="Chin C."/>
            <person name="Gnerre S."/>
            <person name="Grabherr M."/>
            <person name="Kleber M."/>
            <person name="Mauceli E."/>
            <person name="MacCallum I."/>
        </authorList>
    </citation>
    <scope>NUCLEOTIDE SEQUENCE [LARGE SCALE GENOMIC DNA]</scope>
    <source>
        <strain evidence="1 2">TSC#14021-0224.01</strain>
    </source>
</reference>
<keyword evidence="2" id="KW-1185">Reference proteome</keyword>
<evidence type="ECO:0000313" key="2">
    <source>
        <dbReference type="Proteomes" id="UP000008711"/>
    </source>
</evidence>
<organism evidence="1 2">
    <name type="scientific">Drosophila erecta</name>
    <name type="common">Fruit fly</name>
    <dbReference type="NCBI Taxonomy" id="7220"/>
    <lineage>
        <taxon>Eukaryota</taxon>
        <taxon>Metazoa</taxon>
        <taxon>Ecdysozoa</taxon>
        <taxon>Arthropoda</taxon>
        <taxon>Hexapoda</taxon>
        <taxon>Insecta</taxon>
        <taxon>Pterygota</taxon>
        <taxon>Neoptera</taxon>
        <taxon>Endopterygota</taxon>
        <taxon>Diptera</taxon>
        <taxon>Brachycera</taxon>
        <taxon>Muscomorpha</taxon>
        <taxon>Ephydroidea</taxon>
        <taxon>Drosophilidae</taxon>
        <taxon>Drosophila</taxon>
        <taxon>Sophophora</taxon>
    </lineage>
</organism>
<sequence length="164" mass="18576">MQRRNKLRNCLINITPCVQQMCSYTTRRHLLATQAASAHKYPESEIPKRKVVETTGGWGRGLLAGARLPTAVSLVSRNVSDTARNEVKTAFIRYGKSMTDLARSARKLYKSARLRNAPLQQSMPGRNNAHGAWPLKVPEPRACAITERLTKLFFRDPWNYPPEK</sequence>
<proteinExistence type="predicted"/>
<dbReference type="Proteomes" id="UP000008711">
    <property type="component" value="Unassembled WGS sequence"/>
</dbReference>
<dbReference type="EMBL" id="CH954180">
    <property type="protein sequence ID" value="EDV47554.2"/>
    <property type="molecule type" value="Genomic_DNA"/>
</dbReference>
<dbReference type="HOGENOM" id="CLU_1476631_0_0_1"/>
<reference evidence="1 2" key="2">
    <citation type="journal article" date="2008" name="Bioinformatics">
        <title>Assembly reconciliation.</title>
        <authorList>
            <person name="Zimin A.V."/>
            <person name="Smith D.R."/>
            <person name="Sutton G."/>
            <person name="Yorke J.A."/>
        </authorList>
    </citation>
    <scope>NUCLEOTIDE SEQUENCE [LARGE SCALE GENOMIC DNA]</scope>
    <source>
        <strain evidence="1 2">TSC#14021-0224.01</strain>
    </source>
</reference>
<dbReference type="KEGG" id="der:6549789"/>
<name>B3NY33_DROER</name>
<protein>
    <submittedName>
        <fullName evidence="1">Uncharacterized protein</fullName>
    </submittedName>
</protein>